<evidence type="ECO:0000259" key="12">
    <source>
        <dbReference type="PROSITE" id="PS51670"/>
    </source>
</evidence>
<keyword evidence="6 10" id="KW-0482">Metalloprotease</keyword>
<evidence type="ECO:0000313" key="15">
    <source>
        <dbReference type="WBParaSite" id="ACRNAN_scaffold1448.g8137.t1"/>
    </source>
</evidence>
<dbReference type="PRINTS" id="PR00480">
    <property type="entry name" value="ASTACIN"/>
</dbReference>
<feature type="binding site" evidence="10">
    <location>
        <position position="169"/>
    </location>
    <ligand>
        <name>Zn(2+)</name>
        <dbReference type="ChEBI" id="CHEBI:29105"/>
        <note>catalytic</note>
    </ligand>
</feature>
<evidence type="ECO:0000256" key="2">
    <source>
        <dbReference type="ARBA" id="ARBA00022670"/>
    </source>
</evidence>
<dbReference type="GO" id="GO:0004222">
    <property type="term" value="F:metalloendopeptidase activity"/>
    <property type="evidence" value="ECO:0007669"/>
    <property type="project" value="UniProtKB-UniRule"/>
</dbReference>
<comment type="caution">
    <text evidence="9">Lacks conserved residue(s) required for the propagation of feature annotation.</text>
</comment>
<evidence type="ECO:0000256" key="11">
    <source>
        <dbReference type="RuleBase" id="RU361183"/>
    </source>
</evidence>
<dbReference type="InterPro" id="IPR024079">
    <property type="entry name" value="MetalloPept_cat_dom_sf"/>
</dbReference>
<feature type="binding site" evidence="10">
    <location>
        <position position="159"/>
    </location>
    <ligand>
        <name>Zn(2+)</name>
        <dbReference type="ChEBI" id="CHEBI:29105"/>
        <note>catalytic</note>
    </ligand>
</feature>
<dbReference type="InterPro" id="IPR006026">
    <property type="entry name" value="Peptidase_Metallo"/>
</dbReference>
<evidence type="ECO:0000259" key="13">
    <source>
        <dbReference type="PROSITE" id="PS51864"/>
    </source>
</evidence>
<keyword evidence="4 10" id="KW-0378">Hydrolase</keyword>
<evidence type="ECO:0000256" key="10">
    <source>
        <dbReference type="PROSITE-ProRule" id="PRU01211"/>
    </source>
</evidence>
<evidence type="ECO:0000256" key="8">
    <source>
        <dbReference type="ARBA" id="ARBA00023157"/>
    </source>
</evidence>
<dbReference type="GO" id="GO:0006508">
    <property type="term" value="P:proteolysis"/>
    <property type="evidence" value="ECO:0007669"/>
    <property type="project" value="UniProtKB-KW"/>
</dbReference>
<dbReference type="Gene3D" id="1.10.10.1940">
    <property type="match status" value="2"/>
</dbReference>
<protein>
    <recommendedName>
        <fullName evidence="11">Metalloendopeptidase</fullName>
        <ecNumber evidence="11">3.4.24.-</ecNumber>
    </recommendedName>
</protein>
<dbReference type="EC" id="3.4.24.-" evidence="11"/>
<comment type="function">
    <text evidence="1">Metalloprotease.</text>
</comment>
<dbReference type="GO" id="GO:0008270">
    <property type="term" value="F:zinc ion binding"/>
    <property type="evidence" value="ECO:0007669"/>
    <property type="project" value="UniProtKB-UniRule"/>
</dbReference>
<organism evidence="14 15">
    <name type="scientific">Acrobeloides nanus</name>
    <dbReference type="NCBI Taxonomy" id="290746"/>
    <lineage>
        <taxon>Eukaryota</taxon>
        <taxon>Metazoa</taxon>
        <taxon>Ecdysozoa</taxon>
        <taxon>Nematoda</taxon>
        <taxon>Chromadorea</taxon>
        <taxon>Rhabditida</taxon>
        <taxon>Tylenchina</taxon>
        <taxon>Cephalobomorpha</taxon>
        <taxon>Cephaloboidea</taxon>
        <taxon>Cephalobidae</taxon>
        <taxon>Acrobeloides</taxon>
    </lineage>
</organism>
<keyword evidence="5 10" id="KW-0862">Zinc</keyword>
<dbReference type="Gene3D" id="3.40.390.10">
    <property type="entry name" value="Collagenase (Catalytic Domain)"/>
    <property type="match status" value="2"/>
</dbReference>
<comment type="cofactor">
    <cofactor evidence="10 11">
        <name>Zn(2+)</name>
        <dbReference type="ChEBI" id="CHEBI:29105"/>
    </cofactor>
    <text evidence="10 11">Binds 1 zinc ion per subunit.</text>
</comment>
<evidence type="ECO:0000256" key="4">
    <source>
        <dbReference type="ARBA" id="ARBA00022801"/>
    </source>
</evidence>
<feature type="binding site" evidence="10">
    <location>
        <position position="163"/>
    </location>
    <ligand>
        <name>Zn(2+)</name>
        <dbReference type="ChEBI" id="CHEBI:29105"/>
        <note>catalytic</note>
    </ligand>
</feature>
<sequence>MGSSVPIYEINEKSSNSAILYGDVLISPKQLQLRKLNDQKDVTIKEKHNNRWTNNIIPYILSSQYSEREKSLIKGAFAQLAEKSCFRFVERTTQRDYLDIKKLGGCFSYVGKIGGRQLISLGDGCVYDFIIWHEVLHVLGGRQLISLGDGCVYDFIIWHEVLHVLGLEHEHQRPDRDNHIKVIYQNVEPDKMANFEKIPYDQVDLNGHPYDYKSIMHYDGSAFGKYDKKTGRRLVTMVPLKAGVELVDNYELTELDFEKLRILGKCHERENKSLSVCRDKFPNCLQIKSDGLCENSFYKGLIEENCRLTCGICSHLKGFQAEAVCIDKHENCDEYIKLGFCSSTSYKANARELCAKSCGFC</sequence>
<keyword evidence="14" id="KW-1185">Reference proteome</keyword>
<feature type="domain" description="ShKT" evidence="12">
    <location>
        <begin position="325"/>
        <end position="361"/>
    </location>
</feature>
<reference evidence="15" key="1">
    <citation type="submission" date="2022-11" db="UniProtKB">
        <authorList>
            <consortium name="WormBaseParasite"/>
        </authorList>
    </citation>
    <scope>IDENTIFICATION</scope>
</reference>
<dbReference type="Pfam" id="PF01400">
    <property type="entry name" value="Astacin"/>
    <property type="match status" value="1"/>
</dbReference>
<dbReference type="Pfam" id="PF01549">
    <property type="entry name" value="ShK"/>
    <property type="match status" value="2"/>
</dbReference>
<dbReference type="AlphaFoldDB" id="A0A914CV83"/>
<evidence type="ECO:0000256" key="6">
    <source>
        <dbReference type="ARBA" id="ARBA00023049"/>
    </source>
</evidence>
<dbReference type="PANTHER" id="PTHR10127">
    <property type="entry name" value="DISCOIDIN, CUB, EGF, LAMININ , AND ZINC METALLOPROTEASE DOMAIN CONTAINING"/>
    <property type="match status" value="1"/>
</dbReference>
<dbReference type="InterPro" id="IPR003582">
    <property type="entry name" value="ShKT_dom"/>
</dbReference>
<keyword evidence="2 10" id="KW-0645">Protease</keyword>
<evidence type="ECO:0000256" key="1">
    <source>
        <dbReference type="ARBA" id="ARBA00002657"/>
    </source>
</evidence>
<evidence type="ECO:0000313" key="14">
    <source>
        <dbReference type="Proteomes" id="UP000887540"/>
    </source>
</evidence>
<name>A0A914CV83_9BILA</name>
<keyword evidence="7" id="KW-0865">Zymogen</keyword>
<dbReference type="WBParaSite" id="ACRNAN_scaffold1448.g8137.t1">
    <property type="protein sequence ID" value="ACRNAN_scaffold1448.g8137.t1"/>
    <property type="gene ID" value="ACRNAN_scaffold1448.g8137"/>
</dbReference>
<evidence type="ECO:0000256" key="9">
    <source>
        <dbReference type="PROSITE-ProRule" id="PRU01005"/>
    </source>
</evidence>
<evidence type="ECO:0000256" key="3">
    <source>
        <dbReference type="ARBA" id="ARBA00022723"/>
    </source>
</evidence>
<dbReference type="CDD" id="cd04280">
    <property type="entry name" value="ZnMc_astacin_like"/>
    <property type="match status" value="1"/>
</dbReference>
<proteinExistence type="predicted"/>
<dbReference type="SMART" id="SM00254">
    <property type="entry name" value="ShKT"/>
    <property type="match status" value="2"/>
</dbReference>
<dbReference type="Proteomes" id="UP000887540">
    <property type="component" value="Unplaced"/>
</dbReference>
<accession>A0A914CV83</accession>
<dbReference type="PROSITE" id="PS51670">
    <property type="entry name" value="SHKT"/>
    <property type="match status" value="2"/>
</dbReference>
<dbReference type="PROSITE" id="PS51864">
    <property type="entry name" value="ASTACIN"/>
    <property type="match status" value="1"/>
</dbReference>
<evidence type="ECO:0000256" key="7">
    <source>
        <dbReference type="ARBA" id="ARBA00023145"/>
    </source>
</evidence>
<dbReference type="InterPro" id="IPR034035">
    <property type="entry name" value="Astacin-like_dom"/>
</dbReference>
<dbReference type="SMART" id="SM00235">
    <property type="entry name" value="ZnMc"/>
    <property type="match status" value="1"/>
</dbReference>
<dbReference type="SUPFAM" id="SSF55486">
    <property type="entry name" value="Metalloproteases ('zincins'), catalytic domain"/>
    <property type="match status" value="2"/>
</dbReference>
<dbReference type="InterPro" id="IPR001506">
    <property type="entry name" value="Peptidase_M12A"/>
</dbReference>
<keyword evidence="8" id="KW-1015">Disulfide bond</keyword>
<feature type="domain" description="Peptidase M12A" evidence="13">
    <location>
        <begin position="42"/>
        <end position="267"/>
    </location>
</feature>
<feature type="active site" evidence="10">
    <location>
        <position position="160"/>
    </location>
</feature>
<evidence type="ECO:0000256" key="5">
    <source>
        <dbReference type="ARBA" id="ARBA00022833"/>
    </source>
</evidence>
<dbReference type="PANTHER" id="PTHR10127:SF852">
    <property type="entry name" value="ZINC METALLOPROTEINASE NAS-12"/>
    <property type="match status" value="1"/>
</dbReference>
<keyword evidence="3 10" id="KW-0479">Metal-binding</keyword>
<feature type="domain" description="ShKT" evidence="12">
    <location>
        <begin position="277"/>
        <end position="313"/>
    </location>
</feature>